<dbReference type="Proteomes" id="UP001283361">
    <property type="component" value="Unassembled WGS sequence"/>
</dbReference>
<organism evidence="1 2">
    <name type="scientific">Elysia crispata</name>
    <name type="common">lettuce slug</name>
    <dbReference type="NCBI Taxonomy" id="231223"/>
    <lineage>
        <taxon>Eukaryota</taxon>
        <taxon>Metazoa</taxon>
        <taxon>Spiralia</taxon>
        <taxon>Lophotrochozoa</taxon>
        <taxon>Mollusca</taxon>
        <taxon>Gastropoda</taxon>
        <taxon>Heterobranchia</taxon>
        <taxon>Euthyneura</taxon>
        <taxon>Panpulmonata</taxon>
        <taxon>Sacoglossa</taxon>
        <taxon>Placobranchoidea</taxon>
        <taxon>Plakobranchidae</taxon>
        <taxon>Elysia</taxon>
    </lineage>
</organism>
<keyword evidence="2" id="KW-1185">Reference proteome</keyword>
<sequence>MAFYITLKCQVNQHCHLFPPLTWGNRHQLRDVIKSESSSSAIMRAQHRTPQTAVNIRARRLTLSEVRGLGRSWPRIDGVKRRRTMKRAGRPAPASVVCPLVCRDLATEGAGDARSALQSRGEQRSLGLNLYPVWTSYRAESFSPSPSL</sequence>
<accession>A0AAE1AD68</accession>
<name>A0AAE1AD68_9GAST</name>
<evidence type="ECO:0000313" key="2">
    <source>
        <dbReference type="Proteomes" id="UP001283361"/>
    </source>
</evidence>
<protein>
    <submittedName>
        <fullName evidence="1">Uncharacterized protein</fullName>
    </submittedName>
</protein>
<dbReference type="EMBL" id="JAWDGP010002236">
    <property type="protein sequence ID" value="KAK3784512.1"/>
    <property type="molecule type" value="Genomic_DNA"/>
</dbReference>
<comment type="caution">
    <text evidence="1">The sequence shown here is derived from an EMBL/GenBank/DDBJ whole genome shotgun (WGS) entry which is preliminary data.</text>
</comment>
<reference evidence="1" key="1">
    <citation type="journal article" date="2023" name="G3 (Bethesda)">
        <title>A reference genome for the long-term kleptoplast-retaining sea slug Elysia crispata morphotype clarki.</title>
        <authorList>
            <person name="Eastman K.E."/>
            <person name="Pendleton A.L."/>
            <person name="Shaikh M.A."/>
            <person name="Suttiyut T."/>
            <person name="Ogas R."/>
            <person name="Tomko P."/>
            <person name="Gavelis G."/>
            <person name="Widhalm J.R."/>
            <person name="Wisecaver J.H."/>
        </authorList>
    </citation>
    <scope>NUCLEOTIDE SEQUENCE</scope>
    <source>
        <strain evidence="1">ECLA1</strain>
    </source>
</reference>
<proteinExistence type="predicted"/>
<gene>
    <name evidence="1" type="ORF">RRG08_063865</name>
</gene>
<dbReference type="AlphaFoldDB" id="A0AAE1AD68"/>
<evidence type="ECO:0000313" key="1">
    <source>
        <dbReference type="EMBL" id="KAK3784512.1"/>
    </source>
</evidence>